<protein>
    <recommendedName>
        <fullName evidence="3">Helix-turn-helix domain-containing protein</fullName>
    </recommendedName>
</protein>
<sequence length="74" mass="8128">MSSLVTQMIVAEKYGVRLDSKQLAELLSMTPGSVLNSISGGDFPIPTYKEGGRRFADYRDVAEYIDNCRPRAAA</sequence>
<organism evidence="1 2">
    <name type="scientific">Delftia lacustris</name>
    <dbReference type="NCBI Taxonomy" id="558537"/>
    <lineage>
        <taxon>Bacteria</taxon>
        <taxon>Pseudomonadati</taxon>
        <taxon>Pseudomonadota</taxon>
        <taxon>Betaproteobacteria</taxon>
        <taxon>Burkholderiales</taxon>
        <taxon>Comamonadaceae</taxon>
        <taxon>Delftia</taxon>
    </lineage>
</organism>
<evidence type="ECO:0000313" key="2">
    <source>
        <dbReference type="Proteomes" id="UP000595064"/>
    </source>
</evidence>
<evidence type="ECO:0008006" key="3">
    <source>
        <dbReference type="Google" id="ProtNLM"/>
    </source>
</evidence>
<evidence type="ECO:0000313" key="1">
    <source>
        <dbReference type="EMBL" id="QPS78582.1"/>
    </source>
</evidence>
<gene>
    <name evidence="1" type="ORF">I6G47_16230</name>
</gene>
<keyword evidence="2" id="KW-1185">Reference proteome</keyword>
<proteinExistence type="predicted"/>
<reference evidence="1 2" key="1">
    <citation type="submission" date="2020-12" db="EMBL/GenBank/DDBJ databases">
        <title>FDA dAtabase for Regulatory Grade micrObial Sequences (FDA-ARGOS): Supporting development and validation of Infectious Disease Dx tests.</title>
        <authorList>
            <person name="Sproer C."/>
            <person name="Gronow S."/>
            <person name="Severitt S."/>
            <person name="Schroder I."/>
            <person name="Tallon L."/>
            <person name="Sadzewicz L."/>
            <person name="Zhao X."/>
            <person name="Boylan J."/>
            <person name="Ott S."/>
            <person name="Bowen H."/>
            <person name="Vavikolanu K."/>
            <person name="Mehta A."/>
            <person name="Aluvathingal J."/>
            <person name="Nadendla S."/>
            <person name="Lowell S."/>
            <person name="Myers T."/>
            <person name="Yan Y."/>
            <person name="Sichtig H."/>
        </authorList>
    </citation>
    <scope>NUCLEOTIDE SEQUENCE [LARGE SCALE GENOMIC DNA]</scope>
    <source>
        <strain evidence="1 2">FDAARGOS_890</strain>
    </source>
</reference>
<dbReference type="EMBL" id="CP065748">
    <property type="protein sequence ID" value="QPS78582.1"/>
    <property type="molecule type" value="Genomic_DNA"/>
</dbReference>
<dbReference type="AlphaFoldDB" id="A0A7T2YMN7"/>
<dbReference type="RefSeq" id="WP_133073390.1">
    <property type="nucleotide sequence ID" value="NZ_CP065748.1"/>
</dbReference>
<accession>A0A7T2YMN7</accession>
<dbReference type="Proteomes" id="UP000595064">
    <property type="component" value="Chromosome"/>
</dbReference>
<name>A0A7T2YMN7_9BURK</name>
<dbReference type="KEGG" id="dla:I6G47_16230"/>